<sequence>MRKKRMQLSTKVFIGFAIGIAAGIFFKEQALIAKPIGDLFLNLIKMIVVPLVAFSIASGISNMGDIQKLKRVGSKTLLFYVVTTLLSGVIGLIVANLLMPGQGFEMNIISTDPVVIKEMASVSETLLSMVPTNPIQALAEGNLMQIIIFSSFFGIGMTILGKQSEPFKKVVDSGTEIMLKVTDIIMGFSPYGVAALIAASVGEYGLEIFGPLAKFILADYVAMICVVLFLYIFLLKFVAKVSLKEFFKHIPAVWAITASTTSSSGSLPVTMKVAEEKFGVTKELAGFSLPLGATINMNGAAVYFAVGTMFVAQIYGIEMTLFQQFMTITMATLIAIGSPGIPGGGIVMMVILLDSIGLPADIIGLIAAIYRIIDMGHTTLNVTGDMVSMLCIARIENLFEDEIEPNQEVKLAKT</sequence>
<dbReference type="PROSITE" id="PS00713">
    <property type="entry name" value="NA_DICARBOXYL_SYMP_1"/>
    <property type="match status" value="1"/>
</dbReference>
<evidence type="ECO:0000256" key="1">
    <source>
        <dbReference type="ARBA" id="ARBA00004651"/>
    </source>
</evidence>
<comment type="caution">
    <text evidence="9">The sequence shown here is derived from an EMBL/GenBank/DDBJ whole genome shotgun (WGS) entry which is preliminary data.</text>
</comment>
<dbReference type="PANTHER" id="PTHR42865">
    <property type="entry name" value="PROTON/GLUTAMATE-ASPARTATE SYMPORTER"/>
    <property type="match status" value="1"/>
</dbReference>
<keyword evidence="4 8" id="KW-0812">Transmembrane</keyword>
<dbReference type="EMBL" id="QJSU01000003">
    <property type="protein sequence ID" value="PYE39837.1"/>
    <property type="molecule type" value="Genomic_DNA"/>
</dbReference>
<keyword evidence="3" id="KW-1003">Cell membrane</keyword>
<feature type="transmembrane region" description="Helical" evidence="8">
    <location>
        <begin position="77"/>
        <end position="98"/>
    </location>
</feature>
<dbReference type="PANTHER" id="PTHR42865:SF7">
    <property type="entry name" value="PROTON_GLUTAMATE-ASPARTATE SYMPORTER"/>
    <property type="match status" value="1"/>
</dbReference>
<feature type="transmembrane region" description="Helical" evidence="8">
    <location>
        <begin position="143"/>
        <end position="160"/>
    </location>
</feature>
<keyword evidence="2" id="KW-0813">Transport</keyword>
<keyword evidence="5" id="KW-0769">Symport</keyword>
<comment type="subcellular location">
    <subcellularLocation>
        <location evidence="1">Cell membrane</location>
        <topology evidence="1">Multi-pass membrane protein</topology>
    </subcellularLocation>
</comment>
<dbReference type="AlphaFoldDB" id="A0A2V4UI56"/>
<feature type="transmembrane region" description="Helical" evidence="8">
    <location>
        <begin position="347"/>
        <end position="370"/>
    </location>
</feature>
<reference evidence="9 10" key="1">
    <citation type="submission" date="2018-06" db="EMBL/GenBank/DDBJ databases">
        <title>Genomic Encyclopedia of Type Strains, Phase III (KMG-III): the genomes of soil and plant-associated and newly described type strains.</title>
        <authorList>
            <person name="Whitman W."/>
        </authorList>
    </citation>
    <scope>NUCLEOTIDE SEQUENCE [LARGE SCALE GENOMIC DNA]</scope>
    <source>
        <strain evidence="9 10">CECT 5889</strain>
    </source>
</reference>
<evidence type="ECO:0000256" key="6">
    <source>
        <dbReference type="ARBA" id="ARBA00022989"/>
    </source>
</evidence>
<dbReference type="Pfam" id="PF00375">
    <property type="entry name" value="SDF"/>
    <property type="match status" value="1"/>
</dbReference>
<evidence type="ECO:0000256" key="2">
    <source>
        <dbReference type="ARBA" id="ARBA00022448"/>
    </source>
</evidence>
<feature type="transmembrane region" description="Helical" evidence="8">
    <location>
        <begin position="39"/>
        <end position="57"/>
    </location>
</feature>
<evidence type="ECO:0000256" key="8">
    <source>
        <dbReference type="SAM" id="Phobius"/>
    </source>
</evidence>
<evidence type="ECO:0000256" key="3">
    <source>
        <dbReference type="ARBA" id="ARBA00022475"/>
    </source>
</evidence>
<evidence type="ECO:0000313" key="9">
    <source>
        <dbReference type="EMBL" id="PYE39837.1"/>
    </source>
</evidence>
<proteinExistence type="predicted"/>
<dbReference type="OrthoDB" id="9766690at2"/>
<dbReference type="Proteomes" id="UP000247746">
    <property type="component" value="Unassembled WGS sequence"/>
</dbReference>
<keyword evidence="7 8" id="KW-0472">Membrane</keyword>
<dbReference type="RefSeq" id="WP_110922812.1">
    <property type="nucleotide sequence ID" value="NZ_QJSU01000003.1"/>
</dbReference>
<dbReference type="GO" id="GO:0005886">
    <property type="term" value="C:plasma membrane"/>
    <property type="evidence" value="ECO:0007669"/>
    <property type="project" value="UniProtKB-SubCell"/>
</dbReference>
<feature type="transmembrane region" description="Helical" evidence="8">
    <location>
        <begin position="324"/>
        <end position="341"/>
    </location>
</feature>
<keyword evidence="6 8" id="KW-1133">Transmembrane helix</keyword>
<protein>
    <submittedName>
        <fullName evidence="9">Na+/H+-dicarboxylate symporter</fullName>
    </submittedName>
</protein>
<dbReference type="GO" id="GO:0015293">
    <property type="term" value="F:symporter activity"/>
    <property type="evidence" value="ECO:0007669"/>
    <property type="project" value="UniProtKB-KW"/>
</dbReference>
<dbReference type="SUPFAM" id="SSF118215">
    <property type="entry name" value="Proton glutamate symport protein"/>
    <property type="match status" value="1"/>
</dbReference>
<feature type="transmembrane region" description="Helical" evidence="8">
    <location>
        <begin position="251"/>
        <end position="271"/>
    </location>
</feature>
<feature type="transmembrane region" description="Helical" evidence="8">
    <location>
        <begin position="291"/>
        <end position="312"/>
    </location>
</feature>
<organism evidence="9 10">
    <name type="scientific">Psychrobacter fozii</name>
    <dbReference type="NCBI Taxonomy" id="198480"/>
    <lineage>
        <taxon>Bacteria</taxon>
        <taxon>Pseudomonadati</taxon>
        <taxon>Pseudomonadota</taxon>
        <taxon>Gammaproteobacteria</taxon>
        <taxon>Moraxellales</taxon>
        <taxon>Moraxellaceae</taxon>
        <taxon>Psychrobacter</taxon>
    </lineage>
</organism>
<feature type="transmembrane region" description="Helical" evidence="8">
    <location>
        <begin position="181"/>
        <end position="200"/>
    </location>
</feature>
<evidence type="ECO:0000256" key="7">
    <source>
        <dbReference type="ARBA" id="ARBA00023136"/>
    </source>
</evidence>
<name>A0A2V4UI56_9GAMM</name>
<dbReference type="Gene3D" id="1.10.3860.10">
    <property type="entry name" value="Sodium:dicarboxylate symporter"/>
    <property type="match status" value="1"/>
</dbReference>
<gene>
    <name evidence="9" type="ORF">DFP82_103285</name>
</gene>
<feature type="transmembrane region" description="Helical" evidence="8">
    <location>
        <begin position="12"/>
        <end position="33"/>
    </location>
</feature>
<evidence type="ECO:0000256" key="5">
    <source>
        <dbReference type="ARBA" id="ARBA00022847"/>
    </source>
</evidence>
<keyword evidence="10" id="KW-1185">Reference proteome</keyword>
<dbReference type="InterPro" id="IPR001991">
    <property type="entry name" value="Na-dicarboxylate_symporter"/>
</dbReference>
<dbReference type="InterPro" id="IPR018107">
    <property type="entry name" value="Na-dicarboxylate_symporter_CS"/>
</dbReference>
<dbReference type="InterPro" id="IPR036458">
    <property type="entry name" value="Na:dicarbo_symporter_sf"/>
</dbReference>
<accession>A0A2V4UI56</accession>
<evidence type="ECO:0000313" key="10">
    <source>
        <dbReference type="Proteomes" id="UP000247746"/>
    </source>
</evidence>
<feature type="transmembrane region" description="Helical" evidence="8">
    <location>
        <begin position="220"/>
        <end position="239"/>
    </location>
</feature>
<dbReference type="PRINTS" id="PR00173">
    <property type="entry name" value="EDTRNSPORT"/>
</dbReference>
<dbReference type="GO" id="GO:0006835">
    <property type="term" value="P:dicarboxylic acid transport"/>
    <property type="evidence" value="ECO:0007669"/>
    <property type="project" value="TreeGrafter"/>
</dbReference>
<evidence type="ECO:0000256" key="4">
    <source>
        <dbReference type="ARBA" id="ARBA00022692"/>
    </source>
</evidence>